<dbReference type="CDD" id="cd07377">
    <property type="entry name" value="WHTH_GntR"/>
    <property type="match status" value="1"/>
</dbReference>
<dbReference type="PRINTS" id="PR00035">
    <property type="entry name" value="HTHGNTR"/>
</dbReference>
<proteinExistence type="predicted"/>
<dbReference type="Proteomes" id="UP001156691">
    <property type="component" value="Unassembled WGS sequence"/>
</dbReference>
<keyword evidence="6" id="KW-1185">Reference proteome</keyword>
<dbReference type="Pfam" id="PF00392">
    <property type="entry name" value="GntR"/>
    <property type="match status" value="1"/>
</dbReference>
<dbReference type="SUPFAM" id="SSF64288">
    <property type="entry name" value="Chorismate lyase-like"/>
    <property type="match status" value="1"/>
</dbReference>
<evidence type="ECO:0000256" key="3">
    <source>
        <dbReference type="ARBA" id="ARBA00023163"/>
    </source>
</evidence>
<dbReference type="InterPro" id="IPR036390">
    <property type="entry name" value="WH_DNA-bd_sf"/>
</dbReference>
<dbReference type="Gene3D" id="1.10.10.10">
    <property type="entry name" value="Winged helix-like DNA-binding domain superfamily/Winged helix DNA-binding domain"/>
    <property type="match status" value="1"/>
</dbReference>
<sequence>MAKAISRDDPRPLYKQVKTHILNTLYGDGMPTHAKIASERELVDQLGVSRITIRQAMKELVLEGHLQAQPGKGFYATGRPRRGYELELLRSFTETALAHGKTPGSTLLTAETTVPPPAIVEGLGLTARQPAISLKRLRLLDGKPVAISHDWIPAELAPDLLALDWRTGNRSLYAELRTRYGIVPHHGQTLLSAALAGKEEATLLRLERPAAVLTVEQIAYDTAERPINMTYTVHEPATYPLRLEQG</sequence>
<dbReference type="PANTHER" id="PTHR44846:SF1">
    <property type="entry name" value="MANNOSYL-D-GLYCERATE TRANSPORT_METABOLISM SYSTEM REPRESSOR MNGR-RELATED"/>
    <property type="match status" value="1"/>
</dbReference>
<accession>A0ABQ5W8S3</accession>
<evidence type="ECO:0000313" key="5">
    <source>
        <dbReference type="EMBL" id="GLQ56367.1"/>
    </source>
</evidence>
<dbReference type="InterPro" id="IPR036388">
    <property type="entry name" value="WH-like_DNA-bd_sf"/>
</dbReference>
<dbReference type="InterPro" id="IPR000524">
    <property type="entry name" value="Tscrpt_reg_HTH_GntR"/>
</dbReference>
<dbReference type="PANTHER" id="PTHR44846">
    <property type="entry name" value="MANNOSYL-D-GLYCERATE TRANSPORT/METABOLISM SYSTEM REPRESSOR MNGR-RELATED"/>
    <property type="match status" value="1"/>
</dbReference>
<comment type="caution">
    <text evidence="5">The sequence shown here is derived from an EMBL/GenBank/DDBJ whole genome shotgun (WGS) entry which is preliminary data.</text>
</comment>
<evidence type="ECO:0000256" key="1">
    <source>
        <dbReference type="ARBA" id="ARBA00023015"/>
    </source>
</evidence>
<evidence type="ECO:0000313" key="6">
    <source>
        <dbReference type="Proteomes" id="UP001156691"/>
    </source>
</evidence>
<reference evidence="6" key="1">
    <citation type="journal article" date="2019" name="Int. J. Syst. Evol. Microbiol.">
        <title>The Global Catalogue of Microorganisms (GCM) 10K type strain sequencing project: providing services to taxonomists for standard genome sequencing and annotation.</title>
        <authorList>
            <consortium name="The Broad Institute Genomics Platform"/>
            <consortium name="The Broad Institute Genome Sequencing Center for Infectious Disease"/>
            <person name="Wu L."/>
            <person name="Ma J."/>
        </authorList>
    </citation>
    <scope>NUCLEOTIDE SEQUENCE [LARGE SCALE GENOMIC DNA]</scope>
    <source>
        <strain evidence="6">NBRC 112416</strain>
    </source>
</reference>
<keyword evidence="2" id="KW-0238">DNA-binding</keyword>
<name>A0ABQ5W8S3_9HYPH</name>
<evidence type="ECO:0000259" key="4">
    <source>
        <dbReference type="PROSITE" id="PS50949"/>
    </source>
</evidence>
<protein>
    <submittedName>
        <fullName evidence="5">GntR family transcriptional regulator</fullName>
    </submittedName>
</protein>
<dbReference type="InterPro" id="IPR011663">
    <property type="entry name" value="UTRA"/>
</dbReference>
<dbReference type="InterPro" id="IPR028978">
    <property type="entry name" value="Chorismate_lyase_/UTRA_dom_sf"/>
</dbReference>
<keyword evidence="3" id="KW-0804">Transcription</keyword>
<dbReference type="Pfam" id="PF07702">
    <property type="entry name" value="UTRA"/>
    <property type="match status" value="1"/>
</dbReference>
<dbReference type="RefSeq" id="WP_284341779.1">
    <property type="nucleotide sequence ID" value="NZ_BSNS01000020.1"/>
</dbReference>
<organism evidence="5 6">
    <name type="scientific">Devosia nitrariae</name>
    <dbReference type="NCBI Taxonomy" id="2071872"/>
    <lineage>
        <taxon>Bacteria</taxon>
        <taxon>Pseudomonadati</taxon>
        <taxon>Pseudomonadota</taxon>
        <taxon>Alphaproteobacteria</taxon>
        <taxon>Hyphomicrobiales</taxon>
        <taxon>Devosiaceae</taxon>
        <taxon>Devosia</taxon>
    </lineage>
</organism>
<dbReference type="EMBL" id="BSNS01000020">
    <property type="protein sequence ID" value="GLQ56367.1"/>
    <property type="molecule type" value="Genomic_DNA"/>
</dbReference>
<dbReference type="SMART" id="SM00345">
    <property type="entry name" value="HTH_GNTR"/>
    <property type="match status" value="1"/>
</dbReference>
<dbReference type="InterPro" id="IPR050679">
    <property type="entry name" value="Bact_HTH_transcr_reg"/>
</dbReference>
<dbReference type="SMART" id="SM00866">
    <property type="entry name" value="UTRA"/>
    <property type="match status" value="1"/>
</dbReference>
<dbReference type="Gene3D" id="3.40.1410.10">
    <property type="entry name" value="Chorismate lyase-like"/>
    <property type="match status" value="1"/>
</dbReference>
<gene>
    <name evidence="5" type="ORF">GCM10010862_36260</name>
</gene>
<feature type="domain" description="HTH gntR-type" evidence="4">
    <location>
        <begin position="11"/>
        <end position="79"/>
    </location>
</feature>
<evidence type="ECO:0000256" key="2">
    <source>
        <dbReference type="ARBA" id="ARBA00023125"/>
    </source>
</evidence>
<keyword evidence="1" id="KW-0805">Transcription regulation</keyword>
<dbReference type="SUPFAM" id="SSF46785">
    <property type="entry name" value="Winged helix' DNA-binding domain"/>
    <property type="match status" value="1"/>
</dbReference>
<dbReference type="PROSITE" id="PS50949">
    <property type="entry name" value="HTH_GNTR"/>
    <property type="match status" value="1"/>
</dbReference>